<dbReference type="GO" id="GO:0030246">
    <property type="term" value="F:carbohydrate binding"/>
    <property type="evidence" value="ECO:0007669"/>
    <property type="project" value="InterPro"/>
</dbReference>
<reference evidence="3 4" key="1">
    <citation type="journal article" date="2015" name="Nature">
        <title>rRNA introns, odd ribosomes, and small enigmatic genomes across a large radiation of phyla.</title>
        <authorList>
            <person name="Brown C.T."/>
            <person name="Hug L.A."/>
            <person name="Thomas B.C."/>
            <person name="Sharon I."/>
            <person name="Castelle C.J."/>
            <person name="Singh A."/>
            <person name="Wilkins M.J."/>
            <person name="Williams K.H."/>
            <person name="Banfield J.F."/>
        </authorList>
    </citation>
    <scope>NUCLEOTIDE SEQUENCE [LARGE SCALE GENOMIC DNA]</scope>
</reference>
<feature type="chain" id="PRO_5002534119" description="Cohesin domain-containing protein" evidence="1">
    <location>
        <begin position="25"/>
        <end position="210"/>
    </location>
</feature>
<feature type="signal peptide" evidence="1">
    <location>
        <begin position="1"/>
        <end position="24"/>
    </location>
</feature>
<organism evidence="3 4">
    <name type="scientific">Candidatus Gottesmanbacteria bacterium GW2011_GWC2_39_8</name>
    <dbReference type="NCBI Taxonomy" id="1618450"/>
    <lineage>
        <taxon>Bacteria</taxon>
        <taxon>Candidatus Gottesmaniibacteriota</taxon>
    </lineage>
</organism>
<keyword evidence="1" id="KW-0732">Signal</keyword>
<evidence type="ECO:0000313" key="4">
    <source>
        <dbReference type="Proteomes" id="UP000034539"/>
    </source>
</evidence>
<dbReference type="AlphaFoldDB" id="A0A0G0Q772"/>
<comment type="caution">
    <text evidence="3">The sequence shown here is derived from an EMBL/GenBank/DDBJ whole genome shotgun (WGS) entry which is preliminary data.</text>
</comment>
<protein>
    <recommendedName>
        <fullName evidence="2">Cohesin domain-containing protein</fullName>
    </recommendedName>
</protein>
<dbReference type="InterPro" id="IPR008965">
    <property type="entry name" value="CBM2/CBM3_carb-bd_dom_sf"/>
</dbReference>
<dbReference type="Pfam" id="PF00963">
    <property type="entry name" value="Cohesin"/>
    <property type="match status" value="1"/>
</dbReference>
<dbReference type="InterPro" id="IPR002102">
    <property type="entry name" value="Cohesin_dom"/>
</dbReference>
<dbReference type="Gene3D" id="2.60.40.680">
    <property type="match status" value="1"/>
</dbReference>
<evidence type="ECO:0000259" key="2">
    <source>
        <dbReference type="Pfam" id="PF00963"/>
    </source>
</evidence>
<accession>A0A0G0Q772</accession>
<dbReference type="EMBL" id="LBXN01000022">
    <property type="protein sequence ID" value="KKR33161.1"/>
    <property type="molecule type" value="Genomic_DNA"/>
</dbReference>
<evidence type="ECO:0000313" key="3">
    <source>
        <dbReference type="EMBL" id="KKR33161.1"/>
    </source>
</evidence>
<dbReference type="GO" id="GO:0000272">
    <property type="term" value="P:polysaccharide catabolic process"/>
    <property type="evidence" value="ECO:0007669"/>
    <property type="project" value="InterPro"/>
</dbReference>
<evidence type="ECO:0000256" key="1">
    <source>
        <dbReference type="SAM" id="SignalP"/>
    </source>
</evidence>
<dbReference type="CDD" id="cd08547">
    <property type="entry name" value="Type_II_cohesin"/>
    <property type="match status" value="1"/>
</dbReference>
<dbReference type="SUPFAM" id="SSF49384">
    <property type="entry name" value="Carbohydrate-binding domain"/>
    <property type="match status" value="1"/>
</dbReference>
<dbReference type="Proteomes" id="UP000034539">
    <property type="component" value="Unassembled WGS sequence"/>
</dbReference>
<feature type="domain" description="Cohesin" evidence="2">
    <location>
        <begin position="32"/>
        <end position="137"/>
    </location>
</feature>
<gene>
    <name evidence="3" type="ORF">UT63_C0022G0004</name>
</gene>
<proteinExistence type="predicted"/>
<sequence length="210" mass="22684">MNKKIFIGLFFLVLFAFHPSFVRAAEISLITTDTDVKVGDNISVDITLSGNEDTLGTDVIMIYDPVIITPIEVTNGSIYPTYNPAGQARLSTKGKIFLSGSASIGKPVPAKGTFATVTFEAKSGGRTTISFDYEKGSTSKTGIIDFKGNDLISNAPEKVNLQIEGPVVETRPESAGNSVFPSQDKTDDGFWSRFLSLLTKVFPFSLLLKN</sequence>
<name>A0A0G0Q772_9BACT</name>